<dbReference type="STRING" id="94624.Bpet4561"/>
<dbReference type="Pfam" id="PF11171">
    <property type="entry name" value="DUF2958"/>
    <property type="match status" value="1"/>
</dbReference>
<evidence type="ECO:0000313" key="2">
    <source>
        <dbReference type="Proteomes" id="UP000001225"/>
    </source>
</evidence>
<protein>
    <submittedName>
        <fullName evidence="1">Uncharacterized protein</fullName>
    </submittedName>
</protein>
<gene>
    <name evidence="1" type="ordered locus">Bpet4561</name>
</gene>
<sequence length="115" mass="12525">MPLLTDAQQAQLLAHGQRRANDPGFDPMPVVKLYTPDAGAVWLLAFAYPDDPGRLHALCDANTGCPQLVDIRLDELEAMRGPNGYRVAVDASFRAARTLSDYAARAHARGAYTED</sequence>
<evidence type="ECO:0000313" key="1">
    <source>
        <dbReference type="EMBL" id="CAP44912.1"/>
    </source>
</evidence>
<proteinExistence type="predicted"/>
<dbReference type="InterPro" id="IPR021341">
    <property type="entry name" value="DUF2958"/>
</dbReference>
<dbReference type="AlphaFoldDB" id="A9IEV4"/>
<dbReference type="KEGG" id="bpt:Bpet4561"/>
<accession>A9IEV4</accession>
<dbReference type="EMBL" id="AM902716">
    <property type="protein sequence ID" value="CAP44912.1"/>
    <property type="molecule type" value="Genomic_DNA"/>
</dbReference>
<organism evidence="1 2">
    <name type="scientific">Bordetella petrii (strain ATCC BAA-461 / DSM 12804 / CCUG 43448 / CIP 107267 / Se-1111R)</name>
    <dbReference type="NCBI Taxonomy" id="340100"/>
    <lineage>
        <taxon>Bacteria</taxon>
        <taxon>Pseudomonadati</taxon>
        <taxon>Pseudomonadota</taxon>
        <taxon>Betaproteobacteria</taxon>
        <taxon>Burkholderiales</taxon>
        <taxon>Alcaligenaceae</taxon>
        <taxon>Bordetella</taxon>
    </lineage>
</organism>
<keyword evidence="2" id="KW-1185">Reference proteome</keyword>
<reference evidence="1 2" key="1">
    <citation type="journal article" date="2008" name="BMC Genomics">
        <title>The missing link: Bordetella petrii is endowed with both the metabolic versatility of environmental bacteria and virulence traits of pathogenic Bordetellae.</title>
        <authorList>
            <person name="Gross R."/>
            <person name="Guzman C.A."/>
            <person name="Sebaihia M."/>
            <person name="Martins Dos Santos V.A."/>
            <person name="Pieper D.H."/>
            <person name="Koebnik R."/>
            <person name="Lechner M."/>
            <person name="Bartels D."/>
            <person name="Buhrmester J."/>
            <person name="Choudhuri J.V."/>
            <person name="Ebensen T."/>
            <person name="Gaigalat L."/>
            <person name="Herrmann S."/>
            <person name="Khachane A.N."/>
            <person name="Larisch C."/>
            <person name="Link S."/>
            <person name="Linke B."/>
            <person name="Meyer F."/>
            <person name="Mormann S."/>
            <person name="Nakunst D."/>
            <person name="Rueckert C."/>
            <person name="Schneiker-Bekel S."/>
            <person name="Schulze K."/>
            <person name="Vorhoelter F.J."/>
            <person name="Yevsa T."/>
            <person name="Engle J.T."/>
            <person name="Goldman W.E."/>
            <person name="Puehler A."/>
            <person name="Goebel U.B."/>
            <person name="Goesmann A."/>
            <person name="Bloecker H."/>
            <person name="Kaiser O."/>
            <person name="Martinez-Arias R."/>
        </authorList>
    </citation>
    <scope>NUCLEOTIDE SEQUENCE [LARGE SCALE GENOMIC DNA]</scope>
    <source>
        <strain evidence="2">ATCC BAA-461 / DSM 12804 / CCUG 43448 / CIP 107267 / Se-1111R</strain>
    </source>
</reference>
<dbReference type="Proteomes" id="UP000001225">
    <property type="component" value="Chromosome"/>
</dbReference>
<dbReference type="eggNOG" id="COG3616">
    <property type="taxonomic scope" value="Bacteria"/>
</dbReference>
<name>A9IEV4_BORPD</name>